<organism evidence="2 3">
    <name type="scientific">Sphingomonas gilva</name>
    <dbReference type="NCBI Taxonomy" id="2305907"/>
    <lineage>
        <taxon>Bacteria</taxon>
        <taxon>Pseudomonadati</taxon>
        <taxon>Pseudomonadota</taxon>
        <taxon>Alphaproteobacteria</taxon>
        <taxon>Sphingomonadales</taxon>
        <taxon>Sphingomonadaceae</taxon>
        <taxon>Sphingomonas</taxon>
    </lineage>
</organism>
<reference evidence="2 3" key="1">
    <citation type="submission" date="2018-08" db="EMBL/GenBank/DDBJ databases">
        <title>The multiple taxonomic identification of Sphingomonas gilva.</title>
        <authorList>
            <person name="Zhu D."/>
            <person name="Zheng S."/>
        </authorList>
    </citation>
    <scope>NUCLEOTIDE SEQUENCE [LARGE SCALE GENOMIC DNA]</scope>
    <source>
        <strain evidence="2 3">ZDH117</strain>
    </source>
</reference>
<comment type="caution">
    <text evidence="2">The sequence shown here is derived from an EMBL/GenBank/DDBJ whole genome shotgun (WGS) entry which is preliminary data.</text>
</comment>
<gene>
    <name evidence="2" type="ORF">D1610_15370</name>
</gene>
<dbReference type="EMBL" id="QWLV01000009">
    <property type="protein sequence ID" value="RHW16478.1"/>
    <property type="molecule type" value="Genomic_DNA"/>
</dbReference>
<proteinExistence type="predicted"/>
<keyword evidence="1" id="KW-0812">Transmembrane</keyword>
<evidence type="ECO:0000313" key="2">
    <source>
        <dbReference type="EMBL" id="RHW16478.1"/>
    </source>
</evidence>
<sequence>MLIGHTTFQVILSIAMLGVAALVLGGISLFRKGPGEHRQKAWLMLAAAIVLLANVLIWTV</sequence>
<evidence type="ECO:0000256" key="1">
    <source>
        <dbReference type="SAM" id="Phobius"/>
    </source>
</evidence>
<protein>
    <submittedName>
        <fullName evidence="2">Uncharacterized protein</fullName>
    </submittedName>
</protein>
<name>A0A396RJW2_9SPHN</name>
<dbReference type="Proteomes" id="UP000266693">
    <property type="component" value="Unassembled WGS sequence"/>
</dbReference>
<dbReference type="AlphaFoldDB" id="A0A396RJW2"/>
<dbReference type="RefSeq" id="WP_118865083.1">
    <property type="nucleotide sequence ID" value="NZ_QWLV01000009.1"/>
</dbReference>
<feature type="transmembrane region" description="Helical" evidence="1">
    <location>
        <begin position="6"/>
        <end position="30"/>
    </location>
</feature>
<feature type="transmembrane region" description="Helical" evidence="1">
    <location>
        <begin position="42"/>
        <end position="59"/>
    </location>
</feature>
<keyword evidence="1" id="KW-0472">Membrane</keyword>
<accession>A0A396RJW2</accession>
<keyword evidence="1" id="KW-1133">Transmembrane helix</keyword>
<keyword evidence="3" id="KW-1185">Reference proteome</keyword>
<evidence type="ECO:0000313" key="3">
    <source>
        <dbReference type="Proteomes" id="UP000266693"/>
    </source>
</evidence>